<protein>
    <submittedName>
        <fullName evidence="4">Helix-turn-helix domain-containing protein</fullName>
    </submittedName>
</protein>
<feature type="compositionally biased region" description="Low complexity" evidence="1">
    <location>
        <begin position="1"/>
        <end position="19"/>
    </location>
</feature>
<dbReference type="InterPro" id="IPR025736">
    <property type="entry name" value="PucR_C-HTH_dom"/>
</dbReference>
<dbReference type="AlphaFoldDB" id="A0AA45R320"/>
<feature type="region of interest" description="Disordered" evidence="1">
    <location>
        <begin position="1"/>
        <end position="22"/>
    </location>
</feature>
<feature type="domain" description="PucR-like N-terminal" evidence="3">
    <location>
        <begin position="18"/>
        <end position="183"/>
    </location>
</feature>
<proteinExistence type="predicted"/>
<dbReference type="InterPro" id="IPR058663">
    <property type="entry name" value="PucR-like_N"/>
</dbReference>
<name>A0AA45R320_9PSEU</name>
<feature type="region of interest" description="Disordered" evidence="1">
    <location>
        <begin position="412"/>
        <end position="479"/>
    </location>
</feature>
<organism evidence="4 5">
    <name type="scientific">Actinosynnema pretiosum subsp. pretiosum</name>
    <dbReference type="NCBI Taxonomy" id="103721"/>
    <lineage>
        <taxon>Bacteria</taxon>
        <taxon>Bacillati</taxon>
        <taxon>Actinomycetota</taxon>
        <taxon>Actinomycetes</taxon>
        <taxon>Pseudonocardiales</taxon>
        <taxon>Pseudonocardiaceae</taxon>
        <taxon>Actinosynnema</taxon>
    </lineage>
</organism>
<dbReference type="Gene3D" id="1.10.10.2840">
    <property type="entry name" value="PucR C-terminal helix-turn-helix domain"/>
    <property type="match status" value="1"/>
</dbReference>
<dbReference type="Pfam" id="PF25906">
    <property type="entry name" value="PucR-like_N"/>
    <property type="match status" value="1"/>
</dbReference>
<accession>A0AA45R320</accession>
<evidence type="ECO:0000256" key="1">
    <source>
        <dbReference type="SAM" id="MobiDB-lite"/>
    </source>
</evidence>
<reference evidence="4" key="1">
    <citation type="submission" date="2021-04" db="EMBL/GenBank/DDBJ databases">
        <title>Genomic sequence of Actinosynnema pretiosum subsp. pretiosum ATCC 31280 (C-14919).</title>
        <authorList>
            <person name="Bai L."/>
            <person name="Wang X."/>
            <person name="Xiao Y."/>
        </authorList>
    </citation>
    <scope>NUCLEOTIDE SEQUENCE</scope>
    <source>
        <strain evidence="4">ATCC 31280</strain>
    </source>
</reference>
<dbReference type="Pfam" id="PF13556">
    <property type="entry name" value="HTH_30"/>
    <property type="match status" value="1"/>
</dbReference>
<evidence type="ECO:0000313" key="5">
    <source>
        <dbReference type="Proteomes" id="UP000677152"/>
    </source>
</evidence>
<feature type="domain" description="PucR C-terminal helix-turn-helix" evidence="2">
    <location>
        <begin position="340"/>
        <end position="396"/>
    </location>
</feature>
<dbReference type="PANTHER" id="PTHR33744">
    <property type="entry name" value="CARBOHYDRATE DIACID REGULATOR"/>
    <property type="match status" value="1"/>
</dbReference>
<feature type="compositionally biased region" description="Low complexity" evidence="1">
    <location>
        <begin position="450"/>
        <end position="466"/>
    </location>
</feature>
<dbReference type="InterPro" id="IPR051448">
    <property type="entry name" value="CdaR-like_regulators"/>
</dbReference>
<dbReference type="Proteomes" id="UP000677152">
    <property type="component" value="Chromosome"/>
</dbReference>
<dbReference type="InterPro" id="IPR042070">
    <property type="entry name" value="PucR_C-HTH_sf"/>
</dbReference>
<dbReference type="EMBL" id="CP073249">
    <property type="protein sequence ID" value="QUF03376.1"/>
    <property type="molecule type" value="Genomic_DNA"/>
</dbReference>
<evidence type="ECO:0000259" key="2">
    <source>
        <dbReference type="Pfam" id="PF13556"/>
    </source>
</evidence>
<sequence>MAMPMSGRGSRSRGSAPWSSVPPDLARRLQPIAGVLVRDAVQEIRRSVPAYAQPLEGKFREVLVGSVETAIFQCFESIVDPDAPTGDWQAVLRYSGRVEFLEGRTMDALQNAVRVGARVVWRHLSEHGRELGLPSDALFAVADAIFAWVDELCRVAVEGYTEAQAGASGALERRRRQLLKVLLGESPASARSLADLAASTDWRLPERVAVVALEYREDQHQLPSPAFGRDVLLDLESSEPCLVLGGPADRRGLEAELRGRRAAVGPVVPLADARRSLGCARRALGLVRRGLLPQARVTWCEEHLAVLALLADEFLVEALVGRALEVFAHLTAKQRHRLETTLLAWLGTRGGVVEVAARLGVHPQTVRYRMHQVERLLGDRLDDPDERLALEMALRARLLLHDAKPVERARAGVTALPSRANPPAADPAVRKPPAANPKAVNSPAANPRTANPQPAQAIRPARGAAPRPRHPARSPADPR</sequence>
<dbReference type="PANTHER" id="PTHR33744:SF1">
    <property type="entry name" value="DNA-BINDING TRANSCRIPTIONAL ACTIVATOR ADER"/>
    <property type="match status" value="1"/>
</dbReference>
<gene>
    <name evidence="4" type="ORF">KCV87_28820</name>
</gene>
<evidence type="ECO:0000259" key="3">
    <source>
        <dbReference type="Pfam" id="PF25906"/>
    </source>
</evidence>
<evidence type="ECO:0000313" key="4">
    <source>
        <dbReference type="EMBL" id="QUF03376.1"/>
    </source>
</evidence>